<dbReference type="SMART" id="SM00239">
    <property type="entry name" value="C2"/>
    <property type="match status" value="1"/>
</dbReference>
<dbReference type="InterPro" id="IPR044562">
    <property type="entry name" value="CAR1-11"/>
</dbReference>
<keyword evidence="10" id="KW-0539">Nucleus</keyword>
<evidence type="ECO:0000256" key="10">
    <source>
        <dbReference type="ARBA" id="ARBA00023242"/>
    </source>
</evidence>
<dbReference type="CDD" id="cd04038">
    <property type="entry name" value="C2_ArfGAP"/>
    <property type="match status" value="1"/>
</dbReference>
<keyword evidence="6" id="KW-0479">Metal-binding</keyword>
<dbReference type="EMBL" id="JADBGQ010000009">
    <property type="protein sequence ID" value="KAG5380256.1"/>
    <property type="molecule type" value="Genomic_DNA"/>
</dbReference>
<comment type="caution">
    <text evidence="14">The sequence shown here is derived from an EMBL/GenBank/DDBJ whole genome shotgun (WGS) entry which is preliminary data.</text>
</comment>
<dbReference type="Proteomes" id="UP000823674">
    <property type="component" value="Chromosome A07"/>
</dbReference>
<keyword evidence="5" id="KW-0938">Abscisic acid signaling pathway</keyword>
<evidence type="ECO:0000256" key="5">
    <source>
        <dbReference type="ARBA" id="ARBA00022682"/>
    </source>
</evidence>
<dbReference type="PROSITE" id="PS50004">
    <property type="entry name" value="C2"/>
    <property type="match status" value="1"/>
</dbReference>
<dbReference type="PANTHER" id="PTHR45933">
    <property type="entry name" value="PROTEIN C2-DOMAIN ABA-RELATED 4"/>
    <property type="match status" value="1"/>
</dbReference>
<evidence type="ECO:0000256" key="12">
    <source>
        <dbReference type="SAM" id="Phobius"/>
    </source>
</evidence>
<keyword evidence="4" id="KW-1003">Cell membrane</keyword>
<dbReference type="SUPFAM" id="SSF49562">
    <property type="entry name" value="C2 domain (Calcium/lipid-binding domain, CaLB)"/>
    <property type="match status" value="1"/>
</dbReference>
<proteinExistence type="inferred from homology"/>
<feature type="domain" description="C2" evidence="13">
    <location>
        <begin position="80"/>
        <end position="192"/>
    </location>
</feature>
<keyword evidence="8" id="KW-0446">Lipid-binding</keyword>
<name>A0ABQ7L4S9_BRACM</name>
<dbReference type="InterPro" id="IPR035892">
    <property type="entry name" value="C2_domain_sf"/>
</dbReference>
<keyword evidence="3" id="KW-0343">GTPase activation</keyword>
<evidence type="ECO:0000256" key="4">
    <source>
        <dbReference type="ARBA" id="ARBA00022475"/>
    </source>
</evidence>
<keyword evidence="15" id="KW-1185">Reference proteome</keyword>
<comment type="subcellular location">
    <subcellularLocation>
        <location evidence="2">Cell membrane</location>
    </subcellularLocation>
    <subcellularLocation>
        <location evidence="1">Nucleus</location>
    </subcellularLocation>
</comment>
<evidence type="ECO:0000256" key="8">
    <source>
        <dbReference type="ARBA" id="ARBA00023121"/>
    </source>
</evidence>
<dbReference type="PANTHER" id="PTHR45933:SF32">
    <property type="entry name" value="C2 DOMAIN-CONTAINING PROTEIN"/>
    <property type="match status" value="1"/>
</dbReference>
<evidence type="ECO:0000256" key="9">
    <source>
        <dbReference type="ARBA" id="ARBA00023136"/>
    </source>
</evidence>
<dbReference type="Pfam" id="PF00168">
    <property type="entry name" value="C2"/>
    <property type="match status" value="1"/>
</dbReference>
<keyword evidence="12" id="KW-0812">Transmembrane</keyword>
<evidence type="ECO:0000313" key="14">
    <source>
        <dbReference type="EMBL" id="KAG5380256.1"/>
    </source>
</evidence>
<comment type="similarity">
    <text evidence="11">Belongs to the plant CAR protein family.</text>
</comment>
<keyword evidence="9 12" id="KW-0472">Membrane</keyword>
<organism evidence="14 15">
    <name type="scientific">Brassica rapa subsp. trilocularis</name>
    <dbReference type="NCBI Taxonomy" id="1813537"/>
    <lineage>
        <taxon>Eukaryota</taxon>
        <taxon>Viridiplantae</taxon>
        <taxon>Streptophyta</taxon>
        <taxon>Embryophyta</taxon>
        <taxon>Tracheophyta</taxon>
        <taxon>Spermatophyta</taxon>
        <taxon>Magnoliopsida</taxon>
        <taxon>eudicotyledons</taxon>
        <taxon>Gunneridae</taxon>
        <taxon>Pentapetalae</taxon>
        <taxon>rosids</taxon>
        <taxon>malvids</taxon>
        <taxon>Brassicales</taxon>
        <taxon>Brassicaceae</taxon>
        <taxon>Brassiceae</taxon>
        <taxon>Brassica</taxon>
    </lineage>
</organism>
<evidence type="ECO:0000259" key="13">
    <source>
        <dbReference type="PROSITE" id="PS50004"/>
    </source>
</evidence>
<reference evidence="14 15" key="1">
    <citation type="submission" date="2021-03" db="EMBL/GenBank/DDBJ databases">
        <authorList>
            <person name="King G.J."/>
            <person name="Bancroft I."/>
            <person name="Baten A."/>
            <person name="Bloomfield J."/>
            <person name="Borpatragohain P."/>
            <person name="He Z."/>
            <person name="Irish N."/>
            <person name="Irwin J."/>
            <person name="Liu K."/>
            <person name="Mauleon R.P."/>
            <person name="Moore J."/>
            <person name="Morris R."/>
            <person name="Ostergaard L."/>
            <person name="Wang B."/>
            <person name="Wells R."/>
        </authorList>
    </citation>
    <scope>NUCLEOTIDE SEQUENCE [LARGE SCALE GENOMIC DNA]</scope>
    <source>
        <strain evidence="14">R-o-18</strain>
        <tissue evidence="14">Leaf</tissue>
    </source>
</reference>
<evidence type="ECO:0000256" key="1">
    <source>
        <dbReference type="ARBA" id="ARBA00004123"/>
    </source>
</evidence>
<evidence type="ECO:0000256" key="6">
    <source>
        <dbReference type="ARBA" id="ARBA00022723"/>
    </source>
</evidence>
<dbReference type="InterPro" id="IPR000008">
    <property type="entry name" value="C2_dom"/>
</dbReference>
<keyword evidence="12" id="KW-1133">Transmembrane helix</keyword>
<protein>
    <recommendedName>
        <fullName evidence="13">C2 domain-containing protein</fullName>
    </recommendedName>
</protein>
<evidence type="ECO:0000256" key="7">
    <source>
        <dbReference type="ARBA" id="ARBA00022837"/>
    </source>
</evidence>
<dbReference type="Gene3D" id="2.60.40.150">
    <property type="entry name" value="C2 domain"/>
    <property type="match status" value="1"/>
</dbReference>
<feature type="transmembrane region" description="Helical" evidence="12">
    <location>
        <begin position="40"/>
        <end position="65"/>
    </location>
</feature>
<evidence type="ECO:0000256" key="3">
    <source>
        <dbReference type="ARBA" id="ARBA00022468"/>
    </source>
</evidence>
<keyword evidence="7" id="KW-0106">Calcium</keyword>
<evidence type="ECO:0000256" key="11">
    <source>
        <dbReference type="ARBA" id="ARBA00024037"/>
    </source>
</evidence>
<evidence type="ECO:0000313" key="15">
    <source>
        <dbReference type="Proteomes" id="UP000823674"/>
    </source>
</evidence>
<sequence>MKKEGYVMCEKCEGRKNPKESKGAAMKSVIRKQRMDLSILFLEVLIESTSIFLVRVCVLLQYLMWVSLDLKKKKDLNLFVCFWVEYAAMEDKQLGVMRVHVKRGINLAIRDSTTSDPYVVVTLANQKVKTRVINSNCNPVWDEQLALTIKDVTDPIRMTVYDKDRFSGDDKMGDAEIDMRPFLEAHQMELDFQKLPNGCAIKRIRPGRTNCLAEESSITWSNGKIIQDMILRLRNVECGELEIMLELADGPGCKGLGREGSKKTSWMQTKQLD</sequence>
<gene>
    <name evidence="14" type="primary">A07p037780.1_BraROA</name>
    <name evidence="14" type="ORF">IGI04_028098</name>
</gene>
<evidence type="ECO:0000256" key="2">
    <source>
        <dbReference type="ARBA" id="ARBA00004236"/>
    </source>
</evidence>
<accession>A0ABQ7L4S9</accession>